<accession>A0A1Y1IXE1</accession>
<reference evidence="2 3" key="1">
    <citation type="journal article" date="2014" name="Nat. Commun.">
        <title>Klebsormidium flaccidum genome reveals primary factors for plant terrestrial adaptation.</title>
        <authorList>
            <person name="Hori K."/>
            <person name="Maruyama F."/>
            <person name="Fujisawa T."/>
            <person name="Togashi T."/>
            <person name="Yamamoto N."/>
            <person name="Seo M."/>
            <person name="Sato S."/>
            <person name="Yamada T."/>
            <person name="Mori H."/>
            <person name="Tajima N."/>
            <person name="Moriyama T."/>
            <person name="Ikeuchi M."/>
            <person name="Watanabe M."/>
            <person name="Wada H."/>
            <person name="Kobayashi K."/>
            <person name="Saito M."/>
            <person name="Masuda T."/>
            <person name="Sasaki-Sekimoto Y."/>
            <person name="Mashiguchi K."/>
            <person name="Awai K."/>
            <person name="Shimojima M."/>
            <person name="Masuda S."/>
            <person name="Iwai M."/>
            <person name="Nobusawa T."/>
            <person name="Narise T."/>
            <person name="Kondo S."/>
            <person name="Saito H."/>
            <person name="Sato R."/>
            <person name="Murakawa M."/>
            <person name="Ihara Y."/>
            <person name="Oshima-Yamada Y."/>
            <person name="Ohtaka K."/>
            <person name="Satoh M."/>
            <person name="Sonobe K."/>
            <person name="Ishii M."/>
            <person name="Ohtani R."/>
            <person name="Kanamori-Sato M."/>
            <person name="Honoki R."/>
            <person name="Miyazaki D."/>
            <person name="Mochizuki H."/>
            <person name="Umetsu J."/>
            <person name="Higashi K."/>
            <person name="Shibata D."/>
            <person name="Kamiya Y."/>
            <person name="Sato N."/>
            <person name="Nakamura Y."/>
            <person name="Tabata S."/>
            <person name="Ida S."/>
            <person name="Kurokawa K."/>
            <person name="Ohta H."/>
        </authorList>
    </citation>
    <scope>NUCLEOTIDE SEQUENCE [LARGE SCALE GENOMIC DNA]</scope>
    <source>
        <strain evidence="2 3">NIES-2285</strain>
    </source>
</reference>
<evidence type="ECO:0000313" key="3">
    <source>
        <dbReference type="Proteomes" id="UP000054558"/>
    </source>
</evidence>
<gene>
    <name evidence="2" type="ORF">KFL_015190010</name>
</gene>
<evidence type="ECO:0000256" key="1">
    <source>
        <dbReference type="SAM" id="MobiDB-lite"/>
    </source>
</evidence>
<keyword evidence="3" id="KW-1185">Reference proteome</keyword>
<proteinExistence type="predicted"/>
<sequence length="133" mass="14480">MSEDGVIRGYLCSAGFPSETLFVDVAVTQKQRLDQGFEEAKAELLKESDLQDHVEGRLGDVYASYDPSELHACLSNIVLTVVLQALDQAGGGDVWFESLDFCSSATSMFGEDHEEAKEPDSFLAPVTDRKSGI</sequence>
<feature type="region of interest" description="Disordered" evidence="1">
    <location>
        <begin position="113"/>
        <end position="133"/>
    </location>
</feature>
<dbReference type="Proteomes" id="UP000054558">
    <property type="component" value="Unassembled WGS sequence"/>
</dbReference>
<dbReference type="EMBL" id="DF238468">
    <property type="protein sequence ID" value="GAQ93427.1"/>
    <property type="molecule type" value="Genomic_DNA"/>
</dbReference>
<name>A0A1Y1IXE1_KLENI</name>
<protein>
    <submittedName>
        <fullName evidence="2">Uncharacterized protein</fullName>
    </submittedName>
</protein>
<evidence type="ECO:0000313" key="2">
    <source>
        <dbReference type="EMBL" id="GAQ93427.1"/>
    </source>
</evidence>
<dbReference type="AlphaFoldDB" id="A0A1Y1IXE1"/>
<organism evidence="2 3">
    <name type="scientific">Klebsormidium nitens</name>
    <name type="common">Green alga</name>
    <name type="synonym">Ulothrix nitens</name>
    <dbReference type="NCBI Taxonomy" id="105231"/>
    <lineage>
        <taxon>Eukaryota</taxon>
        <taxon>Viridiplantae</taxon>
        <taxon>Streptophyta</taxon>
        <taxon>Klebsormidiophyceae</taxon>
        <taxon>Klebsormidiales</taxon>
        <taxon>Klebsormidiaceae</taxon>
        <taxon>Klebsormidium</taxon>
    </lineage>
</organism>